<gene>
    <name evidence="10" type="primary">rnfD</name>
    <name evidence="11" type="ORF">IAD42_08770</name>
</gene>
<feature type="transmembrane region" description="Helical" evidence="10">
    <location>
        <begin position="271"/>
        <end position="289"/>
    </location>
</feature>
<name>A0A9D1G7E7_9FIRM</name>
<dbReference type="GO" id="GO:0005886">
    <property type="term" value="C:plasma membrane"/>
    <property type="evidence" value="ECO:0007669"/>
    <property type="project" value="UniProtKB-SubCell"/>
</dbReference>
<keyword evidence="4 10" id="KW-0288">FMN</keyword>
<dbReference type="PANTHER" id="PTHR30578">
    <property type="entry name" value="ELECTRON TRANSPORT COMPLEX PROTEIN RNFD"/>
    <property type="match status" value="1"/>
</dbReference>
<dbReference type="InterPro" id="IPR011303">
    <property type="entry name" value="RnfD_bac"/>
</dbReference>
<sequence>MDEVKVFKVTSNPILRTDRGTRQIMLDVIIGLIPALAVAVYMFGAKVVLLLAVSIVSCVFFEWGYRKLMKKNTTVGDLSAVVTAILLVCVLPSEAKWWMVVIGSFFSVVVVKQLYGGIGKNFLNPALAGRAFLTAAYAGYMTVWAVPAALAGSVDAATMATPLSYLYSGQAMPEYLSLGNLFLGIRPGSVGEISTLALLVGGIWLIARKVISWRIPVSFIGSVAVLCLIFGHEGYGRIDWTLLNLCSGGLVLGAFFMATDYSTSPVTLRGQLVFGLGCGVLTVLIRYFGSYPEGVSYAILIMNCCTWGVDKLTRPRQFGVTAEDVKAAKAAKKAAKRKAKEGAENG</sequence>
<feature type="transmembrane region" description="Helical" evidence="10">
    <location>
        <begin position="47"/>
        <end position="65"/>
    </location>
</feature>
<keyword evidence="5 10" id="KW-0812">Transmembrane</keyword>
<dbReference type="Pfam" id="PF03116">
    <property type="entry name" value="NQR2_RnfD_RnfE"/>
    <property type="match status" value="1"/>
</dbReference>
<dbReference type="InterPro" id="IPR004338">
    <property type="entry name" value="NqrB/RnfD"/>
</dbReference>
<keyword evidence="7 10" id="KW-0249">Electron transport</keyword>
<keyword evidence="3 10" id="KW-0285">Flavoprotein</keyword>
<keyword evidence="8 10" id="KW-1133">Transmembrane helix</keyword>
<keyword evidence="9 10" id="KW-0472">Membrane</keyword>
<feature type="transmembrane region" description="Helical" evidence="10">
    <location>
        <begin position="72"/>
        <end position="91"/>
    </location>
</feature>
<keyword evidence="10" id="KW-1003">Cell membrane</keyword>
<dbReference type="Proteomes" id="UP000886876">
    <property type="component" value="Unassembled WGS sequence"/>
</dbReference>
<feature type="transmembrane region" description="Helical" evidence="10">
    <location>
        <begin position="242"/>
        <end position="259"/>
    </location>
</feature>
<keyword evidence="2 10" id="KW-0597">Phosphoprotein</keyword>
<reference evidence="11" key="1">
    <citation type="submission" date="2020-10" db="EMBL/GenBank/DDBJ databases">
        <authorList>
            <person name="Gilroy R."/>
        </authorList>
    </citation>
    <scope>NUCLEOTIDE SEQUENCE</scope>
    <source>
        <strain evidence="11">ChiHecec3B27-6122</strain>
    </source>
</reference>
<evidence type="ECO:0000256" key="1">
    <source>
        <dbReference type="ARBA" id="ARBA00022448"/>
    </source>
</evidence>
<protein>
    <recommendedName>
        <fullName evidence="10">Ion-translocating oxidoreductase complex subunit D</fullName>
        <ecNumber evidence="10">7.-.-.-</ecNumber>
    </recommendedName>
    <alternativeName>
        <fullName evidence="10">Rnf electron transport complex subunit D</fullName>
    </alternativeName>
</protein>
<feature type="transmembrane region" description="Helical" evidence="10">
    <location>
        <begin position="213"/>
        <end position="230"/>
    </location>
</feature>
<comment type="similarity">
    <text evidence="10">Belongs to the NqrB/RnfD family.</text>
</comment>
<evidence type="ECO:0000256" key="4">
    <source>
        <dbReference type="ARBA" id="ARBA00022643"/>
    </source>
</evidence>
<comment type="cofactor">
    <cofactor evidence="10">
        <name>FMN</name>
        <dbReference type="ChEBI" id="CHEBI:58210"/>
    </cofactor>
</comment>
<accession>A0A9D1G7E7</accession>
<keyword evidence="6 10" id="KW-1278">Translocase</keyword>
<evidence type="ECO:0000313" key="11">
    <source>
        <dbReference type="EMBL" id="HIS98054.1"/>
    </source>
</evidence>
<evidence type="ECO:0000313" key="12">
    <source>
        <dbReference type="Proteomes" id="UP000886876"/>
    </source>
</evidence>
<dbReference type="PANTHER" id="PTHR30578:SF0">
    <property type="entry name" value="ION-TRANSLOCATING OXIDOREDUCTASE COMPLEX SUBUNIT D"/>
    <property type="match status" value="1"/>
</dbReference>
<evidence type="ECO:0000256" key="9">
    <source>
        <dbReference type="ARBA" id="ARBA00023136"/>
    </source>
</evidence>
<organism evidence="11 12">
    <name type="scientific">Candidatus Scatomorpha pullistercoris</name>
    <dbReference type="NCBI Taxonomy" id="2840929"/>
    <lineage>
        <taxon>Bacteria</taxon>
        <taxon>Bacillati</taxon>
        <taxon>Bacillota</taxon>
        <taxon>Clostridia</taxon>
        <taxon>Eubacteriales</taxon>
        <taxon>Candidatus Scatomorpha</taxon>
    </lineage>
</organism>
<feature type="transmembrane region" description="Helical" evidence="10">
    <location>
        <begin position="188"/>
        <end position="207"/>
    </location>
</feature>
<dbReference type="HAMAP" id="MF_00462">
    <property type="entry name" value="RsxD_RnfD"/>
    <property type="match status" value="1"/>
</dbReference>
<evidence type="ECO:0000256" key="3">
    <source>
        <dbReference type="ARBA" id="ARBA00022630"/>
    </source>
</evidence>
<comment type="function">
    <text evidence="10">Part of a membrane-bound complex that couples electron transfer with translocation of ions across the membrane.</text>
</comment>
<feature type="transmembrane region" description="Helical" evidence="10">
    <location>
        <begin position="97"/>
        <end position="115"/>
    </location>
</feature>
<feature type="modified residue" description="FMN phosphoryl threonine" evidence="10">
    <location>
        <position position="161"/>
    </location>
</feature>
<dbReference type="NCBIfam" id="TIGR01946">
    <property type="entry name" value="rnfD"/>
    <property type="match status" value="1"/>
</dbReference>
<comment type="subunit">
    <text evidence="10">The complex is composed of six subunits: RnfA, RnfB, RnfC, RnfD, RnfE and RnfG.</text>
</comment>
<dbReference type="GO" id="GO:0022900">
    <property type="term" value="P:electron transport chain"/>
    <property type="evidence" value="ECO:0007669"/>
    <property type="project" value="UniProtKB-UniRule"/>
</dbReference>
<dbReference type="AlphaFoldDB" id="A0A9D1G7E7"/>
<feature type="transmembrane region" description="Helical" evidence="10">
    <location>
        <begin position="24"/>
        <end position="41"/>
    </location>
</feature>
<dbReference type="EMBL" id="DVJS01000218">
    <property type="protein sequence ID" value="HIS98054.1"/>
    <property type="molecule type" value="Genomic_DNA"/>
</dbReference>
<evidence type="ECO:0000256" key="7">
    <source>
        <dbReference type="ARBA" id="ARBA00022982"/>
    </source>
</evidence>
<dbReference type="GO" id="GO:0055085">
    <property type="term" value="P:transmembrane transport"/>
    <property type="evidence" value="ECO:0007669"/>
    <property type="project" value="InterPro"/>
</dbReference>
<evidence type="ECO:0000256" key="5">
    <source>
        <dbReference type="ARBA" id="ARBA00022692"/>
    </source>
</evidence>
<comment type="subcellular location">
    <subcellularLocation>
        <location evidence="10">Cell membrane</location>
        <topology evidence="10">Multi-pass membrane protein</topology>
    </subcellularLocation>
</comment>
<evidence type="ECO:0000256" key="2">
    <source>
        <dbReference type="ARBA" id="ARBA00022553"/>
    </source>
</evidence>
<evidence type="ECO:0000256" key="8">
    <source>
        <dbReference type="ARBA" id="ARBA00022989"/>
    </source>
</evidence>
<evidence type="ECO:0000256" key="6">
    <source>
        <dbReference type="ARBA" id="ARBA00022967"/>
    </source>
</evidence>
<keyword evidence="1 10" id="KW-0813">Transport</keyword>
<evidence type="ECO:0000256" key="10">
    <source>
        <dbReference type="HAMAP-Rule" id="MF_00462"/>
    </source>
</evidence>
<reference evidence="11" key="2">
    <citation type="journal article" date="2021" name="PeerJ">
        <title>Extensive microbial diversity within the chicken gut microbiome revealed by metagenomics and culture.</title>
        <authorList>
            <person name="Gilroy R."/>
            <person name="Ravi A."/>
            <person name="Getino M."/>
            <person name="Pursley I."/>
            <person name="Horton D.L."/>
            <person name="Alikhan N.F."/>
            <person name="Baker D."/>
            <person name="Gharbi K."/>
            <person name="Hall N."/>
            <person name="Watson M."/>
            <person name="Adriaenssens E.M."/>
            <person name="Foster-Nyarko E."/>
            <person name="Jarju S."/>
            <person name="Secka A."/>
            <person name="Antonio M."/>
            <person name="Oren A."/>
            <person name="Chaudhuri R.R."/>
            <person name="La Ragione R."/>
            <person name="Hildebrand F."/>
            <person name="Pallen M.J."/>
        </authorList>
    </citation>
    <scope>NUCLEOTIDE SEQUENCE</scope>
    <source>
        <strain evidence="11">ChiHecec3B27-6122</strain>
    </source>
</reference>
<comment type="caution">
    <text evidence="11">The sequence shown here is derived from an EMBL/GenBank/DDBJ whole genome shotgun (WGS) entry which is preliminary data.</text>
</comment>
<proteinExistence type="inferred from homology"/>
<dbReference type="EC" id="7.-.-.-" evidence="10"/>